<dbReference type="InterPro" id="IPR008928">
    <property type="entry name" value="6-hairpin_glycosidase_sf"/>
</dbReference>
<proteinExistence type="predicted"/>
<dbReference type="InterPro" id="IPR050883">
    <property type="entry name" value="PNGase"/>
</dbReference>
<dbReference type="GO" id="GO:0005829">
    <property type="term" value="C:cytosol"/>
    <property type="evidence" value="ECO:0007669"/>
    <property type="project" value="TreeGrafter"/>
</dbReference>
<accession>A0A179DH14</accession>
<evidence type="ECO:0000259" key="4">
    <source>
        <dbReference type="Pfam" id="PF07971"/>
    </source>
</evidence>
<feature type="domain" description="Glycosyl hydrolase family 92 N-terminal" evidence="5">
    <location>
        <begin position="33"/>
        <end position="276"/>
    </location>
</feature>
<dbReference type="GO" id="GO:0030246">
    <property type="term" value="F:carbohydrate binding"/>
    <property type="evidence" value="ECO:0007669"/>
    <property type="project" value="InterPro"/>
</dbReference>
<dbReference type="Gene3D" id="3.30.2080.10">
    <property type="entry name" value="GH92 mannosidase domain"/>
    <property type="match status" value="1"/>
</dbReference>
<protein>
    <recommendedName>
        <fullName evidence="8">Alpha-mannosidase</fullName>
    </recommendedName>
</protein>
<evidence type="ECO:0000313" key="7">
    <source>
        <dbReference type="Proteomes" id="UP000078459"/>
    </source>
</evidence>
<dbReference type="Gene3D" id="1.20.1610.10">
    <property type="entry name" value="alpha-1,2-mannosidases domains"/>
    <property type="match status" value="1"/>
</dbReference>
<keyword evidence="7" id="KW-1185">Reference proteome</keyword>
<evidence type="ECO:0008006" key="8">
    <source>
        <dbReference type="Google" id="ProtNLM"/>
    </source>
</evidence>
<dbReference type="InterPro" id="IPR014718">
    <property type="entry name" value="GH-type_carb-bd"/>
</dbReference>
<dbReference type="GO" id="GO:0000224">
    <property type="term" value="F:peptide-N4-(N-acetyl-beta-glucosaminyl)asparagine amidase activity"/>
    <property type="evidence" value="ECO:0007669"/>
    <property type="project" value="TreeGrafter"/>
</dbReference>
<dbReference type="AlphaFoldDB" id="A0A179DH14"/>
<dbReference type="NCBIfam" id="TIGR01180">
    <property type="entry name" value="aman2_put"/>
    <property type="match status" value="1"/>
</dbReference>
<comment type="cofactor">
    <cofactor evidence="1">
        <name>Ca(2+)</name>
        <dbReference type="ChEBI" id="CHEBI:29108"/>
    </cofactor>
</comment>
<keyword evidence="3" id="KW-0106">Calcium</keyword>
<name>A0A179DH14_9SPHI</name>
<dbReference type="PANTHER" id="PTHR12143">
    <property type="entry name" value="PEPTIDE N-GLYCANASE PNGASE -RELATED"/>
    <property type="match status" value="1"/>
</dbReference>
<dbReference type="SUPFAM" id="SSF48208">
    <property type="entry name" value="Six-hairpin glycosidases"/>
    <property type="match status" value="1"/>
</dbReference>
<dbReference type="Proteomes" id="UP000078459">
    <property type="component" value="Unassembled WGS sequence"/>
</dbReference>
<evidence type="ECO:0000313" key="6">
    <source>
        <dbReference type="EMBL" id="OAQ39789.1"/>
    </source>
</evidence>
<dbReference type="InterPro" id="IPR012939">
    <property type="entry name" value="Glyco_hydro_92"/>
</dbReference>
<dbReference type="RefSeq" id="WP_068822405.1">
    <property type="nucleotide sequence ID" value="NZ_LWHJ01000027.1"/>
</dbReference>
<sequence length="737" mass="83138">MKNNIITITFILGAFLSYSLSLKAQKKSQLVNYVDNFIGVRDQNTSTILGPQLPNAVINPSPQTNPENVNYDMDGYVMGNDIRGFGQLHVSGTGWGKYGQLLISPQIGLKTNETGHDSPKKDEFAKAYEYGVTLSRYGIKSSFTPTQHSAIYKFTFPKSDSAHIILDVSHNILDIATIMQQGKTGFVDGEVKFTDETHTAITGYGNYIGGFSNGIYKVYFSAKLNKAPVKFGTWLNETINRNKQFQKTEKKQDRIGVFFGYNTADKEDILMKIAVSFKSEEQATAWLNNEIPDWNYEQIISKAKVAWNKELGKIKVSGGTEEEKTLFYTAAYHSAIMPRDKTNDAEGFHAGVPVWDDHLAVWDTWRTLYPLKVLTNSQMVSGTINSFIARYKKSRSVKDAYVALREMTVEQGGNNTSNIIVDAYVKGVKGVDWNAAYEVVKFLADEERLGISYNKQPDSSKMYKELGWIPAGKMSNSVTLEYAYNDYCAALMAKGLNKDEDYQRYLERSGKWIALWNPNAESDGYKGFIEPKKLNGEFINIDIKKNWGSWKDYFYEGSSWTYSYFVPHDFGKLISLTGGKEQFVEKLKYALSKKLIDFGNEPAFLTVQSFHEAGRSDLASLYTRKIMEERFSLTGGKENDDSGAMSSLYMFSAMGFFPNAGQDFYYLNGPSFNKVIIKLSNGKNLIINAPNASAKNIYIKSVKVNGKPYHDFRISHAILTSGIKIDFEMSDTPYYSW</sequence>
<comment type="caution">
    <text evidence="6">The sequence shown here is derived from an EMBL/GenBank/DDBJ whole genome shotgun (WGS) entry which is preliminary data.</text>
</comment>
<evidence type="ECO:0000256" key="1">
    <source>
        <dbReference type="ARBA" id="ARBA00001913"/>
    </source>
</evidence>
<dbReference type="OrthoDB" id="9804511at2"/>
<dbReference type="Gene3D" id="1.20.1050.60">
    <property type="entry name" value="alpha-1,2-mannosidase"/>
    <property type="match status" value="1"/>
</dbReference>
<dbReference type="GO" id="GO:0006516">
    <property type="term" value="P:glycoprotein catabolic process"/>
    <property type="evidence" value="ECO:0007669"/>
    <property type="project" value="TreeGrafter"/>
</dbReference>
<evidence type="ECO:0000259" key="5">
    <source>
        <dbReference type="Pfam" id="PF17678"/>
    </source>
</evidence>
<dbReference type="Pfam" id="PF07971">
    <property type="entry name" value="Glyco_hydro_92"/>
    <property type="match status" value="1"/>
</dbReference>
<dbReference type="PANTHER" id="PTHR12143:SF43">
    <property type="entry name" value="PUTATIVE-RELATED"/>
    <property type="match status" value="1"/>
</dbReference>
<dbReference type="InterPro" id="IPR005887">
    <property type="entry name" value="GH92_a_mannosidase_put"/>
</dbReference>
<evidence type="ECO:0000256" key="2">
    <source>
        <dbReference type="ARBA" id="ARBA00011245"/>
    </source>
</evidence>
<dbReference type="Pfam" id="PF17678">
    <property type="entry name" value="Glyco_hydro_92N"/>
    <property type="match status" value="1"/>
</dbReference>
<evidence type="ECO:0000256" key="3">
    <source>
        <dbReference type="ARBA" id="ARBA00022837"/>
    </source>
</evidence>
<dbReference type="GO" id="GO:0005975">
    <property type="term" value="P:carbohydrate metabolic process"/>
    <property type="evidence" value="ECO:0007669"/>
    <property type="project" value="InterPro"/>
</dbReference>
<feature type="domain" description="Glycosyl hydrolase family 92" evidence="4">
    <location>
        <begin position="282"/>
        <end position="731"/>
    </location>
</feature>
<comment type="subunit">
    <text evidence="2">Monomer.</text>
</comment>
<organism evidence="6 7">
    <name type="scientific">Pedobacter psychrophilus</name>
    <dbReference type="NCBI Taxonomy" id="1826909"/>
    <lineage>
        <taxon>Bacteria</taxon>
        <taxon>Pseudomonadati</taxon>
        <taxon>Bacteroidota</taxon>
        <taxon>Sphingobacteriia</taxon>
        <taxon>Sphingobacteriales</taxon>
        <taxon>Sphingobacteriaceae</taxon>
        <taxon>Pedobacter</taxon>
    </lineage>
</organism>
<dbReference type="STRING" id="1826909.A5893_09435"/>
<dbReference type="InterPro" id="IPR041371">
    <property type="entry name" value="GH92_N"/>
</dbReference>
<dbReference type="Gene3D" id="2.70.98.10">
    <property type="match status" value="1"/>
</dbReference>
<gene>
    <name evidence="6" type="ORF">A5893_09435</name>
</gene>
<dbReference type="EMBL" id="LWHJ01000027">
    <property type="protein sequence ID" value="OAQ39789.1"/>
    <property type="molecule type" value="Genomic_DNA"/>
</dbReference>
<reference evidence="6 7" key="1">
    <citation type="submission" date="2016-04" db="EMBL/GenBank/DDBJ databases">
        <authorList>
            <person name="Evans L.H."/>
            <person name="Alamgir A."/>
            <person name="Owens N."/>
            <person name="Weber N.D."/>
            <person name="Virtaneva K."/>
            <person name="Barbian K."/>
            <person name="Babar A."/>
            <person name="Rosenke K."/>
        </authorList>
    </citation>
    <scope>NUCLEOTIDE SEQUENCE [LARGE SCALE GENOMIC DNA]</scope>
    <source>
        <strain evidence="6 7">CCM 8644</strain>
    </source>
</reference>
<reference evidence="6 7" key="2">
    <citation type="submission" date="2016-06" db="EMBL/GenBank/DDBJ databases">
        <title>Pedobacter psychrophilus sp. nov., isolated from Antarctic fragmentary rock.</title>
        <authorList>
            <person name="Svec P."/>
        </authorList>
    </citation>
    <scope>NUCLEOTIDE SEQUENCE [LARGE SCALE GENOMIC DNA]</scope>
    <source>
        <strain evidence="6 7">CCM 8644</strain>
    </source>
</reference>